<dbReference type="CDD" id="cd16012">
    <property type="entry name" value="ALP"/>
    <property type="match status" value="1"/>
</dbReference>
<protein>
    <submittedName>
        <fullName evidence="4">Alkaline phosphatase</fullName>
    </submittedName>
</protein>
<dbReference type="PANTHER" id="PTHR11596">
    <property type="entry name" value="ALKALINE PHOSPHATASE"/>
    <property type="match status" value="1"/>
</dbReference>
<feature type="non-terminal residue" evidence="4">
    <location>
        <position position="1"/>
    </location>
</feature>
<dbReference type="SUPFAM" id="SSF53649">
    <property type="entry name" value="Alkaline phosphatase-like"/>
    <property type="match status" value="1"/>
</dbReference>
<dbReference type="InterPro" id="IPR001952">
    <property type="entry name" value="Alkaline_phosphatase"/>
</dbReference>
<accession>A0A2T4D9Y6</accession>
<dbReference type="Proteomes" id="UP000240608">
    <property type="component" value="Unassembled WGS sequence"/>
</dbReference>
<feature type="binding site" evidence="2">
    <location>
        <position position="163"/>
    </location>
    <ligand>
        <name>Zn(2+)</name>
        <dbReference type="ChEBI" id="CHEBI:29105"/>
        <label>2</label>
    </ligand>
</feature>
<dbReference type="Gene3D" id="3.40.720.10">
    <property type="entry name" value="Alkaline Phosphatase, subunit A"/>
    <property type="match status" value="1"/>
</dbReference>
<keyword evidence="2" id="KW-0460">Magnesium</keyword>
<comment type="cofactor">
    <cofactor evidence="2">
        <name>Mg(2+)</name>
        <dbReference type="ChEBI" id="CHEBI:18420"/>
    </cofactor>
    <text evidence="2">Binds 1 Mg(2+) ion.</text>
</comment>
<comment type="caution">
    <text evidence="4">The sequence shown here is derived from an EMBL/GenBank/DDBJ whole genome shotgun (WGS) entry which is preliminary data.</text>
</comment>
<organism evidence="4 5">
    <name type="scientific">Marivirga lumbricoides</name>
    <dbReference type="NCBI Taxonomy" id="1046115"/>
    <lineage>
        <taxon>Bacteria</taxon>
        <taxon>Pseudomonadati</taxon>
        <taxon>Bacteroidota</taxon>
        <taxon>Cytophagia</taxon>
        <taxon>Cytophagales</taxon>
        <taxon>Marivirgaceae</taxon>
        <taxon>Marivirga</taxon>
    </lineage>
</organism>
<dbReference type="PRINTS" id="PR00113">
    <property type="entry name" value="ALKPHPHTASE"/>
</dbReference>
<dbReference type="InterPro" id="IPR017850">
    <property type="entry name" value="Alkaline_phosphatase_core_sf"/>
</dbReference>
<dbReference type="EMBL" id="PYVU01000627">
    <property type="protein sequence ID" value="PTB90592.1"/>
    <property type="molecule type" value="Genomic_DNA"/>
</dbReference>
<comment type="cofactor">
    <cofactor evidence="2">
        <name>Zn(2+)</name>
        <dbReference type="ChEBI" id="CHEBI:29105"/>
    </cofactor>
    <text evidence="2">Binds 2 Zn(2+) ions.</text>
</comment>
<evidence type="ECO:0000256" key="1">
    <source>
        <dbReference type="ARBA" id="ARBA00022553"/>
    </source>
</evidence>
<dbReference type="GO" id="GO:0004035">
    <property type="term" value="F:alkaline phosphatase activity"/>
    <property type="evidence" value="ECO:0007669"/>
    <property type="project" value="TreeGrafter"/>
</dbReference>
<dbReference type="Pfam" id="PF00245">
    <property type="entry name" value="Alk_phosphatase"/>
    <property type="match status" value="1"/>
</dbReference>
<dbReference type="SMART" id="SM00098">
    <property type="entry name" value="alkPPc"/>
    <property type="match status" value="1"/>
</dbReference>
<keyword evidence="2" id="KW-0479">Metal-binding</keyword>
<gene>
    <name evidence="4" type="ORF">C9994_17135</name>
</gene>
<keyword evidence="1" id="KW-0597">Phosphoprotein</keyword>
<feature type="binding site" evidence="2">
    <location>
        <position position="154"/>
    </location>
    <ligand>
        <name>Mg(2+)</name>
        <dbReference type="ChEBI" id="CHEBI:18420"/>
    </ligand>
</feature>
<dbReference type="GO" id="GO:0046872">
    <property type="term" value="F:metal ion binding"/>
    <property type="evidence" value="ECO:0007669"/>
    <property type="project" value="UniProtKB-KW"/>
</dbReference>
<evidence type="ECO:0000256" key="2">
    <source>
        <dbReference type="PIRSR" id="PIRSR601952-2"/>
    </source>
</evidence>
<dbReference type="AlphaFoldDB" id="A0A2T4D9Y6"/>
<feature type="binding site" evidence="2">
    <location>
        <position position="159"/>
    </location>
    <ligand>
        <name>Zn(2+)</name>
        <dbReference type="ChEBI" id="CHEBI:29105"/>
        <label>2</label>
    </ligand>
</feature>
<keyword evidence="2" id="KW-0862">Zinc</keyword>
<evidence type="ECO:0000313" key="5">
    <source>
        <dbReference type="Proteomes" id="UP000240608"/>
    </source>
</evidence>
<proteinExistence type="inferred from homology"/>
<evidence type="ECO:0000313" key="4">
    <source>
        <dbReference type="EMBL" id="PTB90592.1"/>
    </source>
</evidence>
<sequence>NGAIGVNKDTTDVENMVELLSKRGYHTGIIATSTITHATPASFFAHSKDRGMEDFIAAQLHNTEVDFFAGGGLKNFNKRIDGINYLDSLKTKNFSIDTTSLNAELVQKDKIGFLLSDGAMPKKLEGRDEFLPEATELSINFLKQKEGPFFIMSEGSQIDWGGHDNNSNYIITEIIDFDKVIGLALDFAEKDGNTLVIVTAD</sequence>
<name>A0A2T4D9Y6_9BACT</name>
<reference evidence="4 5" key="1">
    <citation type="submission" date="2018-03" db="EMBL/GenBank/DDBJ databases">
        <title>Cross-interface Injection: A General Nanoliter Liquid Handling Method Applied to Single Cells Genome Amplification Automated Nanoliter Liquid Handling Applied to Single Cell Multiple Displacement Amplification.</title>
        <authorList>
            <person name="Yun J."/>
            <person name="Xu P."/>
            <person name="Xu J."/>
            <person name="Dai X."/>
            <person name="Wang Y."/>
            <person name="Zheng X."/>
            <person name="Cao C."/>
            <person name="Yi Q."/>
            <person name="Zhu Y."/>
            <person name="Wang L."/>
            <person name="Dong Z."/>
            <person name="Huang Y."/>
            <person name="Huang L."/>
            <person name="Du W."/>
        </authorList>
    </citation>
    <scope>NUCLEOTIDE SEQUENCE [LARGE SCALE GENOMIC DNA]</scope>
    <source>
        <strain evidence="4 5">Z-D1-2</strain>
    </source>
</reference>
<evidence type="ECO:0000256" key="3">
    <source>
        <dbReference type="RuleBase" id="RU003946"/>
    </source>
</evidence>
<feature type="binding site" evidence="2">
    <location>
        <position position="37"/>
    </location>
    <ligand>
        <name>Mg(2+)</name>
        <dbReference type="ChEBI" id="CHEBI:18420"/>
    </ligand>
</feature>
<feature type="binding site" evidence="2">
    <location>
        <position position="39"/>
    </location>
    <ligand>
        <name>Mg(2+)</name>
        <dbReference type="ChEBI" id="CHEBI:18420"/>
    </ligand>
</feature>
<comment type="similarity">
    <text evidence="3">Belongs to the alkaline phosphatase family.</text>
</comment>
<feature type="binding site" evidence="2">
    <location>
        <position position="201"/>
    </location>
    <ligand>
        <name>Zn(2+)</name>
        <dbReference type="ChEBI" id="CHEBI:29105"/>
        <label>2</label>
    </ligand>
</feature>
<feature type="non-terminal residue" evidence="4">
    <location>
        <position position="201"/>
    </location>
</feature>
<dbReference type="PANTHER" id="PTHR11596:SF5">
    <property type="entry name" value="ALKALINE PHOSPHATASE"/>
    <property type="match status" value="1"/>
</dbReference>